<protein>
    <recommendedName>
        <fullName evidence="3">Zinc-ribbon domain-containing protein</fullName>
    </recommendedName>
</protein>
<evidence type="ECO:0000256" key="1">
    <source>
        <dbReference type="SAM" id="Phobius"/>
    </source>
</evidence>
<dbReference type="AlphaFoldDB" id="A0AAU7VM00"/>
<gene>
    <name evidence="2" type="ORF">PRVXT_000268</name>
</gene>
<evidence type="ECO:0000313" key="2">
    <source>
        <dbReference type="EMBL" id="XBX75161.1"/>
    </source>
</evidence>
<keyword evidence="1" id="KW-0472">Membrane</keyword>
<reference evidence="2" key="2">
    <citation type="submission" date="2024-06" db="EMBL/GenBank/DDBJ databases">
        <authorList>
            <person name="Petrova K.O."/>
            <person name="Toshchakov S.V."/>
            <person name="Boltjanskaja Y.V."/>
            <person name="Kevbrin V."/>
        </authorList>
    </citation>
    <scope>NUCLEOTIDE SEQUENCE</scope>
    <source>
        <strain evidence="2">Z-910T</strain>
    </source>
</reference>
<name>A0AAU7VM00_9FIRM</name>
<dbReference type="RefSeq" id="WP_350343906.1">
    <property type="nucleotide sequence ID" value="NZ_CP158367.1"/>
</dbReference>
<dbReference type="EMBL" id="CP158367">
    <property type="protein sequence ID" value="XBX75161.1"/>
    <property type="molecule type" value="Genomic_DNA"/>
</dbReference>
<accession>A0AAU7VM00</accession>
<evidence type="ECO:0008006" key="3">
    <source>
        <dbReference type="Google" id="ProtNLM"/>
    </source>
</evidence>
<organism evidence="2">
    <name type="scientific">Proteinivorax tanatarense</name>
    <dbReference type="NCBI Taxonomy" id="1260629"/>
    <lineage>
        <taxon>Bacteria</taxon>
        <taxon>Bacillati</taxon>
        <taxon>Bacillota</taxon>
        <taxon>Clostridia</taxon>
        <taxon>Eubacteriales</taxon>
        <taxon>Proteinivoracaceae</taxon>
        <taxon>Proteinivorax</taxon>
    </lineage>
</organism>
<feature type="transmembrane region" description="Helical" evidence="1">
    <location>
        <begin position="88"/>
        <end position="115"/>
    </location>
</feature>
<sequence>MLCHNCNAEINDKAVICVHCGVNTEKKEPQVSYSSENKQPGGVGIAGFVLALISLFLPIPIIDIFIGFIALILSVVGMSNNRANRGLAIAGLVISIIAIIGSFFLWINLFSLFMYL</sequence>
<keyword evidence="1" id="KW-1133">Transmembrane helix</keyword>
<reference evidence="2" key="1">
    <citation type="journal article" date="2013" name="Extremophiles">
        <title>Proteinivorax tanatarense gen. nov., sp. nov., an anaerobic, haloalkaliphilic, proteolytic bacterium isolated from a decaying algal bloom, and proposal of Proteinivoraceae fam. nov.</title>
        <authorList>
            <person name="Kevbrin V."/>
            <person name="Boltyanskaya Y."/>
            <person name="Zhilina T."/>
            <person name="Kolganova T."/>
            <person name="Lavrentjeva E."/>
            <person name="Kuznetsov B."/>
        </authorList>
    </citation>
    <scope>NUCLEOTIDE SEQUENCE</scope>
    <source>
        <strain evidence="2">Z-910T</strain>
    </source>
</reference>
<proteinExistence type="predicted"/>
<feature type="transmembrane region" description="Helical" evidence="1">
    <location>
        <begin position="43"/>
        <end position="76"/>
    </location>
</feature>
<keyword evidence="1" id="KW-0812">Transmembrane</keyword>